<sequence>MKEVTSQNEKHNKSSNELARTIEYMKKENSFNLLRIISKSLSQRNISRQLVESRQKETEQILKELKRKEESKHQSYQGKINVITKHLNHFIDREKILYDLLVNNNRDALLQHKLKSRDVSFQLDKIILKRKDLEDKQGVAEDEMKQMEDGVYQIEKQIQEHSQTSAIQEGRVNILHARKKSLRRRV</sequence>
<gene>
    <name evidence="1" type="ORF">EANT1437_LOCUS9174</name>
    <name evidence="2" type="ORF">EANT1437_LOCUS9175</name>
</gene>
<dbReference type="EMBL" id="HBHI01017933">
    <property type="protein sequence ID" value="CAD9679248.1"/>
    <property type="molecule type" value="Transcribed_RNA"/>
</dbReference>
<organism evidence="1">
    <name type="scientific">Eucampia antarctica</name>
    <dbReference type="NCBI Taxonomy" id="49252"/>
    <lineage>
        <taxon>Eukaryota</taxon>
        <taxon>Sar</taxon>
        <taxon>Stramenopiles</taxon>
        <taxon>Ochrophyta</taxon>
        <taxon>Bacillariophyta</taxon>
        <taxon>Mediophyceae</taxon>
        <taxon>Biddulphiophycidae</taxon>
        <taxon>Hemiaulales</taxon>
        <taxon>Hemiaulaceae</taxon>
        <taxon>Eucampia</taxon>
    </lineage>
</organism>
<dbReference type="AlphaFoldDB" id="A0A6U0SMR1"/>
<reference evidence="1" key="1">
    <citation type="submission" date="2021-01" db="EMBL/GenBank/DDBJ databases">
        <authorList>
            <person name="Corre E."/>
            <person name="Pelletier E."/>
            <person name="Niang G."/>
            <person name="Scheremetjew M."/>
            <person name="Finn R."/>
            <person name="Kale V."/>
            <person name="Holt S."/>
            <person name="Cochrane G."/>
            <person name="Meng A."/>
            <person name="Brown T."/>
            <person name="Cohen L."/>
        </authorList>
    </citation>
    <scope>NUCLEOTIDE SEQUENCE</scope>
    <source>
        <strain evidence="1">CCMP1452</strain>
    </source>
</reference>
<evidence type="ECO:0000313" key="1">
    <source>
        <dbReference type="EMBL" id="CAD9679245.1"/>
    </source>
</evidence>
<name>A0A6U0SMR1_9STRA</name>
<evidence type="ECO:0000313" key="2">
    <source>
        <dbReference type="EMBL" id="CAD9679248.1"/>
    </source>
</evidence>
<accession>A0A6U0SMR1</accession>
<proteinExistence type="predicted"/>
<protein>
    <submittedName>
        <fullName evidence="1">Uncharacterized protein</fullName>
    </submittedName>
</protein>
<dbReference type="EMBL" id="HBHI01017932">
    <property type="protein sequence ID" value="CAD9679245.1"/>
    <property type="molecule type" value="Transcribed_RNA"/>
</dbReference>